<dbReference type="OrthoDB" id="9807778at2"/>
<evidence type="ECO:0000259" key="8">
    <source>
        <dbReference type="Pfam" id="PF00535"/>
    </source>
</evidence>
<dbReference type="RefSeq" id="WP_103924706.1">
    <property type="nucleotide sequence ID" value="NZ_FNVR01000009.1"/>
</dbReference>
<evidence type="ECO:0000256" key="5">
    <source>
        <dbReference type="ARBA" id="ARBA00022989"/>
    </source>
</evidence>
<dbReference type="PANTHER" id="PTHR48090:SF1">
    <property type="entry name" value="PROPHAGE BACTOPRENOL GLUCOSYL TRANSFERASE HOMOLOG"/>
    <property type="match status" value="1"/>
</dbReference>
<dbReference type="CDD" id="cd04187">
    <property type="entry name" value="DPM1_like_bac"/>
    <property type="match status" value="1"/>
</dbReference>
<comment type="subcellular location">
    <subcellularLocation>
        <location evidence="1">Membrane</location>
        <topology evidence="1">Multi-pass membrane protein</topology>
    </subcellularLocation>
</comment>
<dbReference type="GO" id="GO:0005886">
    <property type="term" value="C:plasma membrane"/>
    <property type="evidence" value="ECO:0007669"/>
    <property type="project" value="TreeGrafter"/>
</dbReference>
<dbReference type="Pfam" id="PF00535">
    <property type="entry name" value="Glycos_transf_2"/>
    <property type="match status" value="1"/>
</dbReference>
<dbReference type="InterPro" id="IPR029044">
    <property type="entry name" value="Nucleotide-diphossugar_trans"/>
</dbReference>
<evidence type="ECO:0000256" key="6">
    <source>
        <dbReference type="ARBA" id="ARBA00023136"/>
    </source>
</evidence>
<evidence type="ECO:0000313" key="10">
    <source>
        <dbReference type="Proteomes" id="UP000236736"/>
    </source>
</evidence>
<dbReference type="PANTHER" id="PTHR48090">
    <property type="entry name" value="UNDECAPRENYL-PHOSPHATE 4-DEOXY-4-FORMAMIDO-L-ARABINOSE TRANSFERASE-RELATED"/>
    <property type="match status" value="1"/>
</dbReference>
<evidence type="ECO:0000313" key="9">
    <source>
        <dbReference type="EMBL" id="SEF97163.1"/>
    </source>
</evidence>
<keyword evidence="3 9" id="KW-0808">Transferase</keyword>
<keyword evidence="4 7" id="KW-0812">Transmembrane</keyword>
<evidence type="ECO:0000256" key="7">
    <source>
        <dbReference type="SAM" id="Phobius"/>
    </source>
</evidence>
<feature type="transmembrane region" description="Helical" evidence="7">
    <location>
        <begin position="229"/>
        <end position="254"/>
    </location>
</feature>
<keyword evidence="6 7" id="KW-0472">Membrane</keyword>
<dbReference type="STRING" id="1120964.GCA_001313265_02763"/>
<proteinExistence type="predicted"/>
<feature type="domain" description="Glycosyltransferase 2-like" evidence="8">
    <location>
        <begin position="7"/>
        <end position="146"/>
    </location>
</feature>
<dbReference type="InterPro" id="IPR050256">
    <property type="entry name" value="Glycosyltransferase_2"/>
</dbReference>
<accession>A0A1H5WCP2</accession>
<dbReference type="Proteomes" id="UP000236736">
    <property type="component" value="Unassembled WGS sequence"/>
</dbReference>
<evidence type="ECO:0000256" key="4">
    <source>
        <dbReference type="ARBA" id="ARBA00022692"/>
    </source>
</evidence>
<name>A0A1H5WCP2_9BACT</name>
<dbReference type="GO" id="GO:0016757">
    <property type="term" value="F:glycosyltransferase activity"/>
    <property type="evidence" value="ECO:0007669"/>
    <property type="project" value="UniProtKB-KW"/>
</dbReference>
<gene>
    <name evidence="9" type="ORF">SAMN03080598_02029</name>
</gene>
<keyword evidence="10" id="KW-1185">Reference proteome</keyword>
<dbReference type="EMBL" id="FNVR01000009">
    <property type="protein sequence ID" value="SEF97163.1"/>
    <property type="molecule type" value="Genomic_DNA"/>
</dbReference>
<keyword evidence="5 7" id="KW-1133">Transmembrane helix</keyword>
<keyword evidence="2 9" id="KW-0328">Glycosyltransferase</keyword>
<dbReference type="InterPro" id="IPR001173">
    <property type="entry name" value="Glyco_trans_2-like"/>
</dbReference>
<reference evidence="10" key="1">
    <citation type="submission" date="2016-10" db="EMBL/GenBank/DDBJ databases">
        <authorList>
            <person name="Varghese N."/>
            <person name="Submissions S."/>
        </authorList>
    </citation>
    <scope>NUCLEOTIDE SEQUENCE [LARGE SCALE GENOMIC DNA]</scope>
    <source>
        <strain evidence="10">DSM 17298</strain>
    </source>
</reference>
<evidence type="ECO:0000256" key="1">
    <source>
        <dbReference type="ARBA" id="ARBA00004141"/>
    </source>
</evidence>
<dbReference type="SUPFAM" id="SSF53448">
    <property type="entry name" value="Nucleotide-diphospho-sugar transferases"/>
    <property type="match status" value="1"/>
</dbReference>
<evidence type="ECO:0000256" key="2">
    <source>
        <dbReference type="ARBA" id="ARBA00022676"/>
    </source>
</evidence>
<feature type="transmembrane region" description="Helical" evidence="7">
    <location>
        <begin position="260"/>
        <end position="285"/>
    </location>
</feature>
<protein>
    <submittedName>
        <fullName evidence="9">Dolichol-phosphate mannosyltransferase</fullName>
    </submittedName>
</protein>
<evidence type="ECO:0000256" key="3">
    <source>
        <dbReference type="ARBA" id="ARBA00022679"/>
    </source>
</evidence>
<sequence length="329" mass="36829">MNDFLISVVVPCYNEAENIPVLINRLKLALAAYSFEIILVNDGSTDTQQELELASTLDSRVSYLSFSRNFGHQAALKAGIDHAQGDCIVTLDADMQKPPEIIPEMIILWQKGNEIVTAVSKNEGQPGRFKRWTSAWFYRMLTWLAEHPIVQHGADFRLFDQKVANVIRGISGQNLYLRGIFAWAGYTQATVFYREEKRMAGTTKYSLIKMLNLASNGITSLSIKPLRMALAMGVGFAFLATVYGMYAITIVFLGMTVPGWASLVASIVFLSSIQLIVLGVIGEYIGKIYREVSQRPTYLISKTNLDLSQTYQQVDQVISIQTERRKAMT</sequence>
<dbReference type="AlphaFoldDB" id="A0A1H5WCP2"/>
<organism evidence="9 10">
    <name type="scientific">Algoriphagus boritolerans DSM 17298 = JCM 18970</name>
    <dbReference type="NCBI Taxonomy" id="1120964"/>
    <lineage>
        <taxon>Bacteria</taxon>
        <taxon>Pseudomonadati</taxon>
        <taxon>Bacteroidota</taxon>
        <taxon>Cytophagia</taxon>
        <taxon>Cytophagales</taxon>
        <taxon>Cyclobacteriaceae</taxon>
        <taxon>Algoriphagus</taxon>
    </lineage>
</organism>
<dbReference type="Gene3D" id="3.90.550.10">
    <property type="entry name" value="Spore Coat Polysaccharide Biosynthesis Protein SpsA, Chain A"/>
    <property type="match status" value="1"/>
</dbReference>